<dbReference type="AlphaFoldDB" id="A0A7I7T1T3"/>
<dbReference type="Proteomes" id="UP000467148">
    <property type="component" value="Chromosome"/>
</dbReference>
<dbReference type="EMBL" id="AP022596">
    <property type="protein sequence ID" value="BBY62481.1"/>
    <property type="molecule type" value="Genomic_DNA"/>
</dbReference>
<gene>
    <name evidence="2" type="ORF">MHEL_07240</name>
</gene>
<evidence type="ECO:0000256" key="1">
    <source>
        <dbReference type="SAM" id="MobiDB-lite"/>
    </source>
</evidence>
<accession>A0A7I7T1T3</accession>
<protein>
    <submittedName>
        <fullName evidence="2">Uncharacterized protein</fullName>
    </submittedName>
</protein>
<name>A0A7I7T1T3_9MYCO</name>
<reference evidence="2 3" key="1">
    <citation type="journal article" date="2019" name="Emerg. Microbes Infect.">
        <title>Comprehensive subspecies identification of 175 nontuberculous mycobacteria species based on 7547 genomic profiles.</title>
        <authorList>
            <person name="Matsumoto Y."/>
            <person name="Kinjo T."/>
            <person name="Motooka D."/>
            <person name="Nabeya D."/>
            <person name="Jung N."/>
            <person name="Uechi K."/>
            <person name="Horii T."/>
            <person name="Iida T."/>
            <person name="Fujita J."/>
            <person name="Nakamura S."/>
        </authorList>
    </citation>
    <scope>NUCLEOTIDE SEQUENCE [LARGE SCALE GENOMIC DNA]</scope>
    <source>
        <strain evidence="2 3">JCM 30396</strain>
    </source>
</reference>
<evidence type="ECO:0000313" key="2">
    <source>
        <dbReference type="EMBL" id="BBY62481.1"/>
    </source>
</evidence>
<proteinExistence type="predicted"/>
<sequence>MDEALRHLAIDRGVQLEKTWGVAELGRYFFQRIHRQRRDAHRHSGDCRGARGSEVAVFVDRAQADHPDRRHEYRRRPALAPQFDGQVPLSGADQHPRYQTPLLEGRDVGALCALITGATGDI</sequence>
<dbReference type="KEGG" id="mhev:MHEL_07240"/>
<feature type="region of interest" description="Disordered" evidence="1">
    <location>
        <begin position="67"/>
        <end position="99"/>
    </location>
</feature>
<evidence type="ECO:0000313" key="3">
    <source>
        <dbReference type="Proteomes" id="UP000467148"/>
    </source>
</evidence>
<keyword evidence="3" id="KW-1185">Reference proteome</keyword>
<organism evidence="2 3">
    <name type="scientific">Mycolicibacterium helvum</name>
    <dbReference type="NCBI Taxonomy" id="1534349"/>
    <lineage>
        <taxon>Bacteria</taxon>
        <taxon>Bacillati</taxon>
        <taxon>Actinomycetota</taxon>
        <taxon>Actinomycetes</taxon>
        <taxon>Mycobacteriales</taxon>
        <taxon>Mycobacteriaceae</taxon>
        <taxon>Mycolicibacterium</taxon>
    </lineage>
</organism>